<keyword evidence="7" id="KW-1185">Reference proteome</keyword>
<dbReference type="AlphaFoldDB" id="A0A6I6EDF1"/>
<feature type="domain" description="Iron-binding zinc finger CDGSH type" evidence="5">
    <location>
        <begin position="178"/>
        <end position="214"/>
    </location>
</feature>
<evidence type="ECO:0000256" key="3">
    <source>
        <dbReference type="ARBA" id="ARBA00023004"/>
    </source>
</evidence>
<dbReference type="PANTHER" id="PTHR46491:SF3">
    <property type="entry name" value="CDGSH IRON-SULFUR DOMAIN-CONTAINING PROTEIN 3, MITOCHONDRIAL"/>
    <property type="match status" value="1"/>
</dbReference>
<name>A0A6I6EDF1_THETI</name>
<organism evidence="6 7">
    <name type="scientific">Thermochromatium tepidum ATCC 43061</name>
    <dbReference type="NCBI Taxonomy" id="316276"/>
    <lineage>
        <taxon>Bacteria</taxon>
        <taxon>Pseudomonadati</taxon>
        <taxon>Pseudomonadota</taxon>
        <taxon>Gammaproteobacteria</taxon>
        <taxon>Chromatiales</taxon>
        <taxon>Chromatiaceae</taxon>
        <taxon>Thermochromatium</taxon>
    </lineage>
</organism>
<evidence type="ECO:0000256" key="2">
    <source>
        <dbReference type="ARBA" id="ARBA00022723"/>
    </source>
</evidence>
<dbReference type="Proteomes" id="UP000426424">
    <property type="component" value="Chromosome"/>
</dbReference>
<evidence type="ECO:0000259" key="5">
    <source>
        <dbReference type="SMART" id="SM00704"/>
    </source>
</evidence>
<keyword evidence="3" id="KW-0408">Iron</keyword>
<dbReference type="Gene3D" id="3.40.5.90">
    <property type="entry name" value="CDGSH iron-sulfur domain, mitoNEET-type"/>
    <property type="match status" value="2"/>
</dbReference>
<dbReference type="InterPro" id="IPR052950">
    <property type="entry name" value="CISD"/>
</dbReference>
<proteinExistence type="predicted"/>
<evidence type="ECO:0000256" key="1">
    <source>
        <dbReference type="ARBA" id="ARBA00022714"/>
    </source>
</evidence>
<evidence type="ECO:0000256" key="4">
    <source>
        <dbReference type="ARBA" id="ARBA00023014"/>
    </source>
</evidence>
<dbReference type="GO" id="GO:0005737">
    <property type="term" value="C:cytoplasm"/>
    <property type="evidence" value="ECO:0007669"/>
    <property type="project" value="UniProtKB-ARBA"/>
</dbReference>
<dbReference type="KEGG" id="ttp:E6P07_08370"/>
<keyword evidence="1" id="KW-0001">2Fe-2S</keyword>
<keyword evidence="4" id="KW-0411">Iron-sulfur</keyword>
<gene>
    <name evidence="6" type="ORF">E6P07_08370</name>
</gene>
<keyword evidence="2" id="KW-0479">Metal-binding</keyword>
<dbReference type="PANTHER" id="PTHR46491">
    <property type="entry name" value="CDGSH IRON SULFUR DOMAIN PROTEIN HOMOLOG"/>
    <property type="match status" value="1"/>
</dbReference>
<accession>A0A6I6EDF1</accession>
<dbReference type="GO" id="GO:0046872">
    <property type="term" value="F:metal ion binding"/>
    <property type="evidence" value="ECO:0007669"/>
    <property type="project" value="UniProtKB-KW"/>
</dbReference>
<protein>
    <recommendedName>
        <fullName evidence="5">Iron-binding zinc finger CDGSH type domain-containing protein</fullName>
    </recommendedName>
</protein>
<dbReference type="Pfam" id="PF09360">
    <property type="entry name" value="zf-CDGSH"/>
    <property type="match status" value="2"/>
</dbReference>
<dbReference type="GO" id="GO:0051537">
    <property type="term" value="F:2 iron, 2 sulfur cluster binding"/>
    <property type="evidence" value="ECO:0007669"/>
    <property type="project" value="UniProtKB-KW"/>
</dbReference>
<evidence type="ECO:0000313" key="6">
    <source>
        <dbReference type="EMBL" id="QGU32989.1"/>
    </source>
</evidence>
<dbReference type="EMBL" id="CP039268">
    <property type="protein sequence ID" value="QGU32989.1"/>
    <property type="molecule type" value="Genomic_DNA"/>
</dbReference>
<dbReference type="InterPro" id="IPR042216">
    <property type="entry name" value="MitoNEET_CISD"/>
</dbReference>
<dbReference type="RefSeq" id="WP_153975183.1">
    <property type="nucleotide sequence ID" value="NZ_CP039268.1"/>
</dbReference>
<feature type="domain" description="Iron-binding zinc finger CDGSH type" evidence="5">
    <location>
        <begin position="102"/>
        <end position="139"/>
    </location>
</feature>
<sequence>MSTEPITVFEGREIDVSWDSRLCIHLGECGKAEGELFVAGREPWCQPDAVSRAEVREVVERCPTGALSYRDKIGTPEPAPAENRCLVANNGPLYLTGDLEIEGAPEDMPGVRRRVALCRCGASKNKPFCDNSHVEVRFEDGGAVGSRGPGLSERGGPLRVRVMPNGPLKLEGNLTILAGSGRPAWEGTQTALCRCGASKNTPFCDGSHRTLGFKSD</sequence>
<dbReference type="OrthoDB" id="9795032at2"/>
<dbReference type="SMART" id="SM00704">
    <property type="entry name" value="ZnF_CDGSH"/>
    <property type="match status" value="2"/>
</dbReference>
<evidence type="ECO:0000313" key="7">
    <source>
        <dbReference type="Proteomes" id="UP000426424"/>
    </source>
</evidence>
<dbReference type="Pfam" id="PF06902">
    <property type="entry name" value="Fer4_19"/>
    <property type="match status" value="1"/>
</dbReference>
<dbReference type="InterPro" id="IPR018967">
    <property type="entry name" value="FeS-contain_CDGSH-typ"/>
</dbReference>
<reference evidence="6 7" key="1">
    <citation type="submission" date="2019-12" db="EMBL/GenBank/DDBJ databases">
        <title>The complete genome of the thermophilic, anoxygenic phototrophic gammaproteobacterium Thermochromatium tepidum.</title>
        <authorList>
            <person name="Sattley W.M."/>
            <person name="Swingley W.D."/>
            <person name="Burchell B.M."/>
            <person name="Gurbani S.A."/>
            <person name="Kujawa C.M."/>
            <person name="Nuccio D.A."/>
            <person name="Schladweiler J."/>
            <person name="Shaffer K.N."/>
            <person name="Stokes L.M."/>
            <person name="Touchman J.W."/>
            <person name="Blankenship R.E."/>
            <person name="Madigan M.T."/>
        </authorList>
    </citation>
    <scope>NUCLEOTIDE SEQUENCE [LARGE SCALE GENOMIC DNA]</scope>
    <source>
        <strain evidence="6 7">ATCC 43061</strain>
    </source>
</reference>
<dbReference type="InterPro" id="IPR010693">
    <property type="entry name" value="Divergent_4Fe-4S_mono-cluster"/>
</dbReference>